<dbReference type="InterPro" id="IPR053197">
    <property type="entry name" value="F-box_SCFL_complex_component"/>
</dbReference>
<gene>
    <name evidence="4" type="primary">LOC132800660</name>
</gene>
<feature type="transmembrane region" description="Helical" evidence="1">
    <location>
        <begin position="346"/>
        <end position="369"/>
    </location>
</feature>
<sequence length="388" mass="43872">MEPQSKSARFEFLRDLPVSISHKILSFLGIKDVARVSTLSRICREVCLSSPFLKIDLEDLDSQGFYKLSGFLHQFMSLRNGVAIHQFEVELYGKDVGVDEQLHIGNWILEASKCNVKMISLHLFNFEIFTFPSSVLLSSACLRDLEVWLSPEGMLSLPKVSFGGLENLRLRDVRVSNTFFEWISSCNSLKILYLHNVTGIDELNISSSSLEDLRLEDMLPSALNLGNLESLCCSDMSIVLDKDKHVVLDDGIIGNVLQSIYQVSSISICDYSIQEISPRTLLPDFCNLRSLTLIITNSSGLIPSIVFLLNSMPHLNTLKIEGWKSWDSSEKVSNKWSENCHPHMNLLIMSSYVIVIYIMIFNLVIYGIFMLHKKIPSNESVDINPYCS</sequence>
<evidence type="ECO:0000256" key="1">
    <source>
        <dbReference type="SAM" id="Phobius"/>
    </source>
</evidence>
<keyword evidence="1" id="KW-0812">Transmembrane</keyword>
<evidence type="ECO:0000313" key="4">
    <source>
        <dbReference type="RefSeq" id="XP_060670851.1"/>
    </source>
</evidence>
<dbReference type="InterPro" id="IPR001810">
    <property type="entry name" value="F-box_dom"/>
</dbReference>
<dbReference type="Gene3D" id="1.20.1280.50">
    <property type="match status" value="1"/>
</dbReference>
<dbReference type="GeneID" id="132800660"/>
<feature type="domain" description="F-box" evidence="2">
    <location>
        <begin position="16"/>
        <end position="56"/>
    </location>
</feature>
<dbReference type="InterPro" id="IPR032675">
    <property type="entry name" value="LRR_dom_sf"/>
</dbReference>
<evidence type="ECO:0000259" key="2">
    <source>
        <dbReference type="SMART" id="SM00256"/>
    </source>
</evidence>
<dbReference type="SUPFAM" id="SSF52047">
    <property type="entry name" value="RNI-like"/>
    <property type="match status" value="1"/>
</dbReference>
<dbReference type="Pfam" id="PF00646">
    <property type="entry name" value="F-box"/>
    <property type="match status" value="1"/>
</dbReference>
<proteinExistence type="predicted"/>
<dbReference type="RefSeq" id="XP_060670851.1">
    <property type="nucleotide sequence ID" value="XM_060814868.1"/>
</dbReference>
<dbReference type="InterPro" id="IPR036047">
    <property type="entry name" value="F-box-like_dom_sf"/>
</dbReference>
<name>A0ABM4A293_ZIZJJ</name>
<keyword evidence="1" id="KW-0472">Membrane</keyword>
<dbReference type="PANTHER" id="PTHR34223:SF51">
    <property type="entry name" value="OS06G0556300 PROTEIN"/>
    <property type="match status" value="1"/>
</dbReference>
<dbReference type="PANTHER" id="PTHR34223">
    <property type="entry name" value="OS11G0201299 PROTEIN"/>
    <property type="match status" value="1"/>
</dbReference>
<dbReference type="SUPFAM" id="SSF81383">
    <property type="entry name" value="F-box domain"/>
    <property type="match status" value="1"/>
</dbReference>
<dbReference type="Proteomes" id="UP001652623">
    <property type="component" value="Chromosome 2"/>
</dbReference>
<reference evidence="4" key="2">
    <citation type="submission" date="2025-08" db="UniProtKB">
        <authorList>
            <consortium name="RefSeq"/>
        </authorList>
    </citation>
    <scope>IDENTIFICATION</scope>
    <source>
        <tissue evidence="4">Seedling</tissue>
    </source>
</reference>
<dbReference type="Gene3D" id="3.80.10.10">
    <property type="entry name" value="Ribonuclease Inhibitor"/>
    <property type="match status" value="1"/>
</dbReference>
<reference evidence="3" key="1">
    <citation type="submission" date="2025-05" db="UniProtKB">
        <authorList>
            <consortium name="RefSeq"/>
        </authorList>
    </citation>
    <scope>NUCLEOTIDE SEQUENCE [LARGE SCALE GENOMIC DNA]</scope>
</reference>
<keyword evidence="3" id="KW-1185">Reference proteome</keyword>
<evidence type="ECO:0000313" key="3">
    <source>
        <dbReference type="Proteomes" id="UP001652623"/>
    </source>
</evidence>
<protein>
    <submittedName>
        <fullName evidence="4">Uncharacterized protein LOC132800660</fullName>
    </submittedName>
</protein>
<accession>A0ABM4A293</accession>
<organism evidence="3 4">
    <name type="scientific">Ziziphus jujuba</name>
    <name type="common">Chinese jujube</name>
    <name type="synonym">Ziziphus sativa</name>
    <dbReference type="NCBI Taxonomy" id="326968"/>
    <lineage>
        <taxon>Eukaryota</taxon>
        <taxon>Viridiplantae</taxon>
        <taxon>Streptophyta</taxon>
        <taxon>Embryophyta</taxon>
        <taxon>Tracheophyta</taxon>
        <taxon>Spermatophyta</taxon>
        <taxon>Magnoliopsida</taxon>
        <taxon>eudicotyledons</taxon>
        <taxon>Gunneridae</taxon>
        <taxon>Pentapetalae</taxon>
        <taxon>rosids</taxon>
        <taxon>fabids</taxon>
        <taxon>Rosales</taxon>
        <taxon>Rhamnaceae</taxon>
        <taxon>Paliureae</taxon>
        <taxon>Ziziphus</taxon>
    </lineage>
</organism>
<dbReference type="SMART" id="SM00256">
    <property type="entry name" value="FBOX"/>
    <property type="match status" value="1"/>
</dbReference>
<keyword evidence="1" id="KW-1133">Transmembrane helix</keyword>